<reference evidence="2" key="1">
    <citation type="submission" date="2017-06" db="EMBL/GenBank/DDBJ databases">
        <authorList>
            <person name="Rodrigo-Torres L."/>
            <person name="Arahal R.D."/>
            <person name="Lucena T."/>
        </authorList>
    </citation>
    <scope>NUCLEOTIDE SEQUENCE [LARGE SCALE GENOMIC DNA]</scope>
    <source>
        <strain evidence="2">CECT 9190</strain>
    </source>
</reference>
<proteinExistence type="predicted"/>
<evidence type="ECO:0000313" key="2">
    <source>
        <dbReference type="Proteomes" id="UP000195963"/>
    </source>
</evidence>
<evidence type="ECO:0008006" key="3">
    <source>
        <dbReference type="Google" id="ProtNLM"/>
    </source>
</evidence>
<organism evidence="1 2">
    <name type="scientific">Photobacterium malacitanum</name>
    <dbReference type="NCBI Taxonomy" id="2204294"/>
    <lineage>
        <taxon>Bacteria</taxon>
        <taxon>Pseudomonadati</taxon>
        <taxon>Pseudomonadota</taxon>
        <taxon>Gammaproteobacteria</taxon>
        <taxon>Vibrionales</taxon>
        <taxon>Vibrionaceae</taxon>
        <taxon>Photobacterium</taxon>
    </lineage>
</organism>
<dbReference type="Proteomes" id="UP000195963">
    <property type="component" value="Unassembled WGS sequence"/>
</dbReference>
<protein>
    <recommendedName>
        <fullName evidence="3">Lipoprotein</fullName>
    </recommendedName>
</protein>
<dbReference type="AlphaFoldDB" id="A0A1Y6M521"/>
<name>A0A1Y6M521_9GAMM</name>
<dbReference type="EMBL" id="FYAK01000001">
    <property type="protein sequence ID" value="SMY31666.1"/>
    <property type="molecule type" value="Genomic_DNA"/>
</dbReference>
<dbReference type="RefSeq" id="WP_087843457.1">
    <property type="nucleotide sequence ID" value="NZ_FYAK01000001.1"/>
</dbReference>
<accession>A0A1Y6M521</accession>
<keyword evidence="2" id="KW-1185">Reference proteome</keyword>
<gene>
    <name evidence="1" type="ORF">PMAL9190_00134</name>
</gene>
<sequence length="246" mass="28009">MDFLNKRIKRSCLIFSLLILIVGCNKENTLNHNSFLNNKEANFDGAKIYVLHQLQIKKLEAISTTDPFNSVNHYIGMINKLIDTPLVDIHSAQIQQLQTVMKNNQYNQTGWNTVAKEALSSLAKSETNGAALRDKYLLKQYLINNKATILHTFKIKQQHLAYDAFVRFAITVDIDADGHFNLPILNNSNDRIVAIVDMTQVRNARYQAIIFEATESNINMKNLNTNNTQQMNKTVQEIATDLVLNI</sequence>
<dbReference type="PROSITE" id="PS51257">
    <property type="entry name" value="PROKAR_LIPOPROTEIN"/>
    <property type="match status" value="1"/>
</dbReference>
<evidence type="ECO:0000313" key="1">
    <source>
        <dbReference type="EMBL" id="SMY31666.1"/>
    </source>
</evidence>